<dbReference type="RefSeq" id="WP_157335787.1">
    <property type="nucleotide sequence ID" value="NZ_RHLK01000006.1"/>
</dbReference>
<dbReference type="Gene3D" id="3.40.190.10">
    <property type="entry name" value="Periplasmic binding protein-like II"/>
    <property type="match status" value="2"/>
</dbReference>
<dbReference type="OrthoDB" id="9785015at2"/>
<dbReference type="FunFam" id="3.40.190.10:FF:000035">
    <property type="entry name" value="Molybdate ABC transporter substrate-binding protein"/>
    <property type="match status" value="1"/>
</dbReference>
<dbReference type="GO" id="GO:0015689">
    <property type="term" value="P:molybdate ion transport"/>
    <property type="evidence" value="ECO:0007669"/>
    <property type="project" value="InterPro"/>
</dbReference>
<dbReference type="EMBL" id="RHLK01000006">
    <property type="protein sequence ID" value="MVP00253.1"/>
    <property type="molecule type" value="Genomic_DNA"/>
</dbReference>
<protein>
    <submittedName>
        <fullName evidence="7">Molybdate ABC transporter substrate-binding protein</fullName>
    </submittedName>
</protein>
<evidence type="ECO:0000256" key="6">
    <source>
        <dbReference type="SAM" id="SignalP"/>
    </source>
</evidence>
<feature type="signal peptide" evidence="6">
    <location>
        <begin position="1"/>
        <end position="27"/>
    </location>
</feature>
<dbReference type="Proteomes" id="UP000490800">
    <property type="component" value="Unassembled WGS sequence"/>
</dbReference>
<evidence type="ECO:0000256" key="2">
    <source>
        <dbReference type="ARBA" id="ARBA00022505"/>
    </source>
</evidence>
<feature type="binding site" evidence="5">
    <location>
        <position position="54"/>
    </location>
    <ligand>
        <name>molybdate</name>
        <dbReference type="ChEBI" id="CHEBI:36264"/>
    </ligand>
</feature>
<dbReference type="SUPFAM" id="SSF53850">
    <property type="entry name" value="Periplasmic binding protein-like II"/>
    <property type="match status" value="1"/>
</dbReference>
<feature type="binding site" evidence="5">
    <location>
        <position position="82"/>
    </location>
    <ligand>
        <name>molybdate</name>
        <dbReference type="ChEBI" id="CHEBI:36264"/>
    </ligand>
</feature>
<evidence type="ECO:0000256" key="5">
    <source>
        <dbReference type="PIRSR" id="PIRSR004846-1"/>
    </source>
</evidence>
<dbReference type="AlphaFoldDB" id="A0A7X3FIE6"/>
<keyword evidence="8" id="KW-1185">Reference proteome</keyword>
<keyword evidence="4 6" id="KW-0732">Signal</keyword>
<reference evidence="7 8" key="1">
    <citation type="journal article" date="2019" name="Microorganisms">
        <title>Paenibacillus lutrae sp. nov., A Chitinolytic Species Isolated from A River Otter in Castril Natural Park, Granada, Spain.</title>
        <authorList>
            <person name="Rodriguez M."/>
            <person name="Reina J.C."/>
            <person name="Bejar V."/>
            <person name="Llamas I."/>
        </authorList>
    </citation>
    <scope>NUCLEOTIDE SEQUENCE [LARGE SCALE GENOMIC DNA]</scope>
    <source>
        <strain evidence="7 8">N10</strain>
    </source>
</reference>
<dbReference type="PROSITE" id="PS51257">
    <property type="entry name" value="PROKAR_LIPOPROTEIN"/>
    <property type="match status" value="1"/>
</dbReference>
<evidence type="ECO:0000256" key="4">
    <source>
        <dbReference type="ARBA" id="ARBA00022729"/>
    </source>
</evidence>
<dbReference type="Pfam" id="PF13531">
    <property type="entry name" value="SBP_bac_11"/>
    <property type="match status" value="1"/>
</dbReference>
<evidence type="ECO:0000256" key="1">
    <source>
        <dbReference type="ARBA" id="ARBA00009175"/>
    </source>
</evidence>
<evidence type="ECO:0000256" key="3">
    <source>
        <dbReference type="ARBA" id="ARBA00022723"/>
    </source>
</evidence>
<comment type="caution">
    <text evidence="7">The sequence shown here is derived from an EMBL/GenBank/DDBJ whole genome shotgun (WGS) entry which is preliminary data.</text>
</comment>
<evidence type="ECO:0000313" key="7">
    <source>
        <dbReference type="EMBL" id="MVP00253.1"/>
    </source>
</evidence>
<keyword evidence="2 5" id="KW-0500">Molybdenum</keyword>
<comment type="similarity">
    <text evidence="1">Belongs to the bacterial solute-binding protein ModA family.</text>
</comment>
<dbReference type="NCBIfam" id="TIGR01256">
    <property type="entry name" value="modA"/>
    <property type="match status" value="1"/>
</dbReference>
<evidence type="ECO:0000313" key="8">
    <source>
        <dbReference type="Proteomes" id="UP000490800"/>
    </source>
</evidence>
<sequence>MTVLRAMRSLVWVLLLILGACSNANSAAEDQSASGSGGQSPAAKVELIVSAAASLRESMEEIGAIYMNQHSHINIFFNFASTGSLQKQIEQGAPADIFLAAGTSQMEALIDKKYIDPSHSKVLLTNELVLITSRTGAAELNLPEDLTNPAVTRIAIGDPKTVPAGSYAQRVMSGAGLWESVQDKLVLAKDVRQVLAYVETGNADAGFVYKTDALYSDKVRLIELKGPAAKDIKIEYPAGIVANSSHREEAATFYSFLLGKEAEAVYVKNGFTLPDE</sequence>
<dbReference type="GO" id="GO:0046872">
    <property type="term" value="F:metal ion binding"/>
    <property type="evidence" value="ECO:0007669"/>
    <property type="project" value="UniProtKB-KW"/>
</dbReference>
<accession>A0A7X3FIE6</accession>
<dbReference type="GO" id="GO:0030973">
    <property type="term" value="F:molybdate ion binding"/>
    <property type="evidence" value="ECO:0007669"/>
    <property type="project" value="TreeGrafter"/>
</dbReference>
<feature type="chain" id="PRO_5030920511" evidence="6">
    <location>
        <begin position="28"/>
        <end position="276"/>
    </location>
</feature>
<dbReference type="PIRSF" id="PIRSF004846">
    <property type="entry name" value="ModA"/>
    <property type="match status" value="1"/>
</dbReference>
<dbReference type="GO" id="GO:1901359">
    <property type="term" value="F:tungstate binding"/>
    <property type="evidence" value="ECO:0007669"/>
    <property type="project" value="UniProtKB-ARBA"/>
</dbReference>
<feature type="binding site" evidence="5">
    <location>
        <position position="164"/>
    </location>
    <ligand>
        <name>molybdate</name>
        <dbReference type="ChEBI" id="CHEBI:36264"/>
    </ligand>
</feature>
<keyword evidence="3 5" id="KW-0479">Metal-binding</keyword>
<dbReference type="PANTHER" id="PTHR30632">
    <property type="entry name" value="MOLYBDATE-BINDING PERIPLASMIC PROTEIN"/>
    <property type="match status" value="1"/>
</dbReference>
<feature type="binding site" evidence="5">
    <location>
        <position position="209"/>
    </location>
    <ligand>
        <name>molybdate</name>
        <dbReference type="ChEBI" id="CHEBI:36264"/>
    </ligand>
</feature>
<dbReference type="InterPro" id="IPR050682">
    <property type="entry name" value="ModA/WtpA"/>
</dbReference>
<proteinExistence type="inferred from homology"/>
<gene>
    <name evidence="7" type="primary">modA</name>
    <name evidence="7" type="ORF">EDM21_12100</name>
</gene>
<organism evidence="7 8">
    <name type="scientific">Paenibacillus lutrae</name>
    <dbReference type="NCBI Taxonomy" id="2078573"/>
    <lineage>
        <taxon>Bacteria</taxon>
        <taxon>Bacillati</taxon>
        <taxon>Bacillota</taxon>
        <taxon>Bacilli</taxon>
        <taxon>Bacillales</taxon>
        <taxon>Paenibacillaceae</taxon>
        <taxon>Paenibacillus</taxon>
    </lineage>
</organism>
<feature type="binding site" evidence="5">
    <location>
        <position position="191"/>
    </location>
    <ligand>
        <name>molybdate</name>
        <dbReference type="ChEBI" id="CHEBI:36264"/>
    </ligand>
</feature>
<name>A0A7X3FIE6_9BACL</name>
<dbReference type="InterPro" id="IPR005950">
    <property type="entry name" value="ModA"/>
</dbReference>
<dbReference type="PANTHER" id="PTHR30632:SF0">
    <property type="entry name" value="SULFATE-BINDING PROTEIN"/>
    <property type="match status" value="1"/>
</dbReference>